<dbReference type="EMBL" id="CP042905">
    <property type="protein sequence ID" value="QEE17735.1"/>
    <property type="molecule type" value="Genomic_DNA"/>
</dbReference>
<feature type="transmembrane region" description="Helical" evidence="1">
    <location>
        <begin position="122"/>
        <end position="143"/>
    </location>
</feature>
<evidence type="ECO:0000256" key="1">
    <source>
        <dbReference type="SAM" id="Phobius"/>
    </source>
</evidence>
<feature type="transmembrane region" description="Helical" evidence="1">
    <location>
        <begin position="95"/>
        <end position="116"/>
    </location>
</feature>
<feature type="transmembrane region" description="Helical" evidence="1">
    <location>
        <begin position="6"/>
        <end position="30"/>
    </location>
</feature>
<keyword evidence="1" id="KW-0812">Transmembrane</keyword>
<name>A0A5B9DFA5_9ARCH</name>
<gene>
    <name evidence="2" type="ORF">DSAG12_03573</name>
</gene>
<reference evidence="2" key="1">
    <citation type="journal article" date="2020" name="Nature">
        <title>Isolation of an archaeon at the prokaryote-eukaryote interface.</title>
        <authorList>
            <person name="Imachi H."/>
            <person name="Nobu M.K."/>
            <person name="Nakahara N."/>
            <person name="Morono Y."/>
            <person name="Ogawara M."/>
            <person name="Takaki Y."/>
            <person name="Takano Y."/>
            <person name="Uematsu K."/>
            <person name="Ikuta T."/>
            <person name="Ito M."/>
            <person name="Matsui Y."/>
            <person name="Miyazaki M."/>
            <person name="Murata K."/>
            <person name="Saito Y."/>
            <person name="Sakai S."/>
            <person name="Song C."/>
            <person name="Tasumi E."/>
            <person name="Yamanaka Y."/>
            <person name="Yamaguchi T."/>
            <person name="Kamagata Y."/>
            <person name="Tamaki H."/>
            <person name="Takai K."/>
        </authorList>
    </citation>
    <scope>NUCLEOTIDE SEQUENCE [LARGE SCALE GENOMIC DNA]</scope>
    <source>
        <strain evidence="2">MK-D1</strain>
    </source>
</reference>
<evidence type="ECO:0000313" key="2">
    <source>
        <dbReference type="EMBL" id="QEE17735.1"/>
    </source>
</evidence>
<sequence length="294" mass="33979">MGFFLNMVIVFIVGKAIDKLFTMIVFRVRFLRSPLRRILRIGVIFHELSHFVIAKMLLIPVRFSDINFHTKDGGGAVTVSITEEFTKRISFLKDLLIAVAPLWVGNCVIMELYNIFITTDAIGLQIVAVLFTVIILLVCIPSPSDMKNLVNTIFLKPYVAMKQIIFLVISFLIYNLYFDFFYQFAPIYPYLFEFLLILLIVGSLEIFFVIFKFAMMKLFSITANKPIGFYKGGSGNVREIFPSRRQRRKNRKMSRSELFTLLPYDDETAAEEFAQAMIENNAMMIDIENAEEEK</sequence>
<accession>A0A5B9DFA5</accession>
<keyword evidence="1" id="KW-0472">Membrane</keyword>
<dbReference type="AlphaFoldDB" id="A0A5B9DFA5"/>
<protein>
    <submittedName>
        <fullName evidence="2">Uncharacterized protein</fullName>
    </submittedName>
</protein>
<keyword evidence="1" id="KW-1133">Transmembrane helix</keyword>
<proteinExistence type="predicted"/>
<organism evidence="2">
    <name type="scientific">Promethearchaeum syntrophicum</name>
    <dbReference type="NCBI Taxonomy" id="2594042"/>
    <lineage>
        <taxon>Archaea</taxon>
        <taxon>Promethearchaeati</taxon>
        <taxon>Promethearchaeota</taxon>
        <taxon>Promethearchaeia</taxon>
        <taxon>Promethearchaeales</taxon>
        <taxon>Promethearchaeaceae</taxon>
        <taxon>Promethearchaeum</taxon>
    </lineage>
</organism>
<feature type="transmembrane region" description="Helical" evidence="1">
    <location>
        <begin position="190"/>
        <end position="211"/>
    </location>
</feature>